<feature type="chain" id="PRO_5003177275" evidence="1">
    <location>
        <begin position="25"/>
        <end position="140"/>
    </location>
</feature>
<dbReference type="HOGENOM" id="CLU_1836962_0_0_1"/>
<dbReference type="EMBL" id="DS268463">
    <property type="protein sequence ID" value="EFP06561.1"/>
    <property type="molecule type" value="Genomic_DNA"/>
</dbReference>
<feature type="signal peptide" evidence="1">
    <location>
        <begin position="1"/>
        <end position="24"/>
    </location>
</feature>
<evidence type="ECO:0000313" key="3">
    <source>
        <dbReference type="Proteomes" id="UP000008281"/>
    </source>
</evidence>
<evidence type="ECO:0000256" key="1">
    <source>
        <dbReference type="SAM" id="SignalP"/>
    </source>
</evidence>
<accession>E3MPK9</accession>
<keyword evidence="1" id="KW-0732">Signal</keyword>
<keyword evidence="3" id="KW-1185">Reference proteome</keyword>
<name>E3MPK9_CAERE</name>
<gene>
    <name evidence="2" type="ORF">CRE_08408</name>
</gene>
<organism evidence="3">
    <name type="scientific">Caenorhabditis remanei</name>
    <name type="common">Caenorhabditis vulgaris</name>
    <dbReference type="NCBI Taxonomy" id="31234"/>
    <lineage>
        <taxon>Eukaryota</taxon>
        <taxon>Metazoa</taxon>
        <taxon>Ecdysozoa</taxon>
        <taxon>Nematoda</taxon>
        <taxon>Chromadorea</taxon>
        <taxon>Rhabditida</taxon>
        <taxon>Rhabditina</taxon>
        <taxon>Rhabditomorpha</taxon>
        <taxon>Rhabditoidea</taxon>
        <taxon>Rhabditidae</taxon>
        <taxon>Peloderinae</taxon>
        <taxon>Caenorhabditis</taxon>
    </lineage>
</organism>
<proteinExistence type="predicted"/>
<reference evidence="2" key="1">
    <citation type="submission" date="2007-07" db="EMBL/GenBank/DDBJ databases">
        <title>PCAP assembly of the Caenorhabditis remanei genome.</title>
        <authorList>
            <consortium name="The Caenorhabditis remanei Sequencing Consortium"/>
            <person name="Wilson R.K."/>
        </authorList>
    </citation>
    <scope>NUCLEOTIDE SEQUENCE [LARGE SCALE GENOMIC DNA]</scope>
    <source>
        <strain evidence="2">PB4641</strain>
    </source>
</reference>
<dbReference type="AlphaFoldDB" id="E3MPK9"/>
<dbReference type="Proteomes" id="UP000008281">
    <property type="component" value="Unassembled WGS sequence"/>
</dbReference>
<dbReference type="InParanoid" id="E3MPK9"/>
<evidence type="ECO:0000313" key="2">
    <source>
        <dbReference type="EMBL" id="EFP06561.1"/>
    </source>
</evidence>
<sequence length="140" mass="16389">MIVKAFLMFLIGMIFIQLVSFCECQHQRPLPTPKFFEKVAPVTNQTDSTILPERFVGRFKIHHIENFENGNHVKSWINFIRTNKTENSFTYTLIFNEIGYAFNNAELGKSIEVHGNQTVKTLATLPPFEKFTFYYEKTEQ</sequence>
<protein>
    <submittedName>
        <fullName evidence="2">Uncharacterized protein</fullName>
    </submittedName>
</protein>